<comment type="function">
    <text evidence="5">Acetylates the N-terminal alanine of ribosomal protein bS18.</text>
</comment>
<protein>
    <recommendedName>
        <fullName evidence="5">[Ribosomal protein bS18]-alanine N-acetyltransferase</fullName>
        <ecNumber evidence="5">2.3.1.266</ecNumber>
    </recommendedName>
</protein>
<organism evidence="7 8">
    <name type="scientific">Candidatus Egerieisoma faecipullorum</name>
    <dbReference type="NCBI Taxonomy" id="2840963"/>
    <lineage>
        <taxon>Bacteria</taxon>
        <taxon>Bacillati</taxon>
        <taxon>Bacillota</taxon>
        <taxon>Clostridia</taxon>
        <taxon>Eubacteriales</taxon>
        <taxon>Clostridiaceae</taxon>
        <taxon>Clostridiaceae incertae sedis</taxon>
        <taxon>Candidatus Egerieisoma</taxon>
    </lineage>
</organism>
<evidence type="ECO:0000256" key="1">
    <source>
        <dbReference type="ARBA" id="ARBA00005395"/>
    </source>
</evidence>
<dbReference type="EC" id="2.3.1.266" evidence="5"/>
<proteinExistence type="inferred from homology"/>
<gene>
    <name evidence="7" type="primary">rimI</name>
    <name evidence="7" type="ORF">IAD50_08095</name>
</gene>
<dbReference type="GO" id="GO:0005840">
    <property type="term" value="C:ribosome"/>
    <property type="evidence" value="ECO:0007669"/>
    <property type="project" value="UniProtKB-KW"/>
</dbReference>
<dbReference type="NCBIfam" id="TIGR01575">
    <property type="entry name" value="rimI"/>
    <property type="match status" value="1"/>
</dbReference>
<dbReference type="Proteomes" id="UP000824089">
    <property type="component" value="Unassembled WGS sequence"/>
</dbReference>
<comment type="catalytic activity">
    <reaction evidence="5">
        <text>N-terminal L-alanyl-[ribosomal protein bS18] + acetyl-CoA = N-terminal N(alpha)-acetyl-L-alanyl-[ribosomal protein bS18] + CoA + H(+)</text>
        <dbReference type="Rhea" id="RHEA:43756"/>
        <dbReference type="Rhea" id="RHEA-COMP:10676"/>
        <dbReference type="Rhea" id="RHEA-COMP:10677"/>
        <dbReference type="ChEBI" id="CHEBI:15378"/>
        <dbReference type="ChEBI" id="CHEBI:57287"/>
        <dbReference type="ChEBI" id="CHEBI:57288"/>
        <dbReference type="ChEBI" id="CHEBI:64718"/>
        <dbReference type="ChEBI" id="CHEBI:83683"/>
        <dbReference type="EC" id="2.3.1.266"/>
    </reaction>
</comment>
<evidence type="ECO:0000313" key="7">
    <source>
        <dbReference type="EMBL" id="HIU30240.1"/>
    </source>
</evidence>
<reference evidence="7" key="2">
    <citation type="journal article" date="2021" name="PeerJ">
        <title>Extensive microbial diversity within the chicken gut microbiome revealed by metagenomics and culture.</title>
        <authorList>
            <person name="Gilroy R."/>
            <person name="Ravi A."/>
            <person name="Getino M."/>
            <person name="Pursley I."/>
            <person name="Horton D.L."/>
            <person name="Alikhan N.F."/>
            <person name="Baker D."/>
            <person name="Gharbi K."/>
            <person name="Hall N."/>
            <person name="Watson M."/>
            <person name="Adriaenssens E.M."/>
            <person name="Foster-Nyarko E."/>
            <person name="Jarju S."/>
            <person name="Secka A."/>
            <person name="Antonio M."/>
            <person name="Oren A."/>
            <person name="Chaudhuri R.R."/>
            <person name="La Ragione R."/>
            <person name="Hildebrand F."/>
            <person name="Pallen M.J."/>
        </authorList>
    </citation>
    <scope>NUCLEOTIDE SEQUENCE</scope>
    <source>
        <strain evidence="7">CHK195-4489</strain>
    </source>
</reference>
<dbReference type="InterPro" id="IPR000182">
    <property type="entry name" value="GNAT_dom"/>
</dbReference>
<evidence type="ECO:0000313" key="8">
    <source>
        <dbReference type="Proteomes" id="UP000824089"/>
    </source>
</evidence>
<name>A0A9D1IB13_9CLOT</name>
<dbReference type="EMBL" id="DVMM01000177">
    <property type="protein sequence ID" value="HIU30240.1"/>
    <property type="molecule type" value="Genomic_DNA"/>
</dbReference>
<keyword evidence="7" id="KW-0687">Ribonucleoprotein</keyword>
<evidence type="ECO:0000256" key="2">
    <source>
        <dbReference type="ARBA" id="ARBA00022490"/>
    </source>
</evidence>
<dbReference type="SUPFAM" id="SSF55729">
    <property type="entry name" value="Acyl-CoA N-acyltransferases (Nat)"/>
    <property type="match status" value="1"/>
</dbReference>
<sequence length="136" mass="15529">MLRNIAEIEAESFQKPWSEAMLEDEIRSEGTRCFAAAEGKTAVGYCCVQGVLDEAELLRIAVRREWRGAGIGRALLQEMKRTLAAEHTARLFLEVRETNLPARRLYQTEGFEEIAVRKNYYGTEDAVIMRCILNDE</sequence>
<evidence type="ECO:0000256" key="4">
    <source>
        <dbReference type="ARBA" id="ARBA00023315"/>
    </source>
</evidence>
<comment type="subcellular location">
    <subcellularLocation>
        <location evidence="5">Cytoplasm</location>
    </subcellularLocation>
</comment>
<dbReference type="PANTHER" id="PTHR43420">
    <property type="entry name" value="ACETYLTRANSFERASE"/>
    <property type="match status" value="1"/>
</dbReference>
<comment type="caution">
    <text evidence="7">The sequence shown here is derived from an EMBL/GenBank/DDBJ whole genome shotgun (WGS) entry which is preliminary data.</text>
</comment>
<dbReference type="AlphaFoldDB" id="A0A9D1IB13"/>
<dbReference type="GO" id="GO:0008999">
    <property type="term" value="F:protein-N-terminal-alanine acetyltransferase activity"/>
    <property type="evidence" value="ECO:0007669"/>
    <property type="project" value="UniProtKB-EC"/>
</dbReference>
<comment type="similarity">
    <text evidence="1 5">Belongs to the acetyltransferase family. RimI subfamily.</text>
</comment>
<evidence type="ECO:0000259" key="6">
    <source>
        <dbReference type="PROSITE" id="PS51186"/>
    </source>
</evidence>
<dbReference type="Pfam" id="PF00583">
    <property type="entry name" value="Acetyltransf_1"/>
    <property type="match status" value="1"/>
</dbReference>
<keyword evidence="4" id="KW-0012">Acyltransferase</keyword>
<evidence type="ECO:0000256" key="3">
    <source>
        <dbReference type="ARBA" id="ARBA00022679"/>
    </source>
</evidence>
<keyword evidence="7" id="KW-0689">Ribosomal protein</keyword>
<feature type="domain" description="N-acetyltransferase" evidence="6">
    <location>
        <begin position="1"/>
        <end position="134"/>
    </location>
</feature>
<dbReference type="CDD" id="cd04301">
    <property type="entry name" value="NAT_SF"/>
    <property type="match status" value="1"/>
</dbReference>
<reference evidence="7" key="1">
    <citation type="submission" date="2020-10" db="EMBL/GenBank/DDBJ databases">
        <authorList>
            <person name="Gilroy R."/>
        </authorList>
    </citation>
    <scope>NUCLEOTIDE SEQUENCE</scope>
    <source>
        <strain evidence="7">CHK195-4489</strain>
    </source>
</reference>
<dbReference type="GO" id="GO:0005737">
    <property type="term" value="C:cytoplasm"/>
    <property type="evidence" value="ECO:0007669"/>
    <property type="project" value="UniProtKB-SubCell"/>
</dbReference>
<keyword evidence="2 5" id="KW-0963">Cytoplasm</keyword>
<accession>A0A9D1IB13</accession>
<evidence type="ECO:0000256" key="5">
    <source>
        <dbReference type="RuleBase" id="RU363094"/>
    </source>
</evidence>
<dbReference type="PANTHER" id="PTHR43420:SF44">
    <property type="entry name" value="ACETYLTRANSFERASE YPEA"/>
    <property type="match status" value="1"/>
</dbReference>
<keyword evidence="3" id="KW-0808">Transferase</keyword>
<dbReference type="PROSITE" id="PS51186">
    <property type="entry name" value="GNAT"/>
    <property type="match status" value="1"/>
</dbReference>
<dbReference type="Gene3D" id="3.40.630.30">
    <property type="match status" value="1"/>
</dbReference>
<dbReference type="InterPro" id="IPR016181">
    <property type="entry name" value="Acyl_CoA_acyltransferase"/>
</dbReference>
<dbReference type="InterPro" id="IPR006464">
    <property type="entry name" value="AcTrfase_RimI/Ard1"/>
</dbReference>
<dbReference type="InterPro" id="IPR050680">
    <property type="entry name" value="YpeA/RimI_acetyltransf"/>
</dbReference>